<sequence length="106" mass="12336">MKRMQEERRRDTPVTMREEVFIDGEGDKEEDVEEEKKDVVMVVVEVEMVEEDIRRHCGRGEKGCCFCGVGGKKNRVEDVEEEKKDMVVVVVVVVVEVEMKMVEEDK</sequence>
<dbReference type="EMBL" id="JAWQEG010008394">
    <property type="protein sequence ID" value="KAK3850402.1"/>
    <property type="molecule type" value="Genomic_DNA"/>
</dbReference>
<accession>A0AAE1BGL3</accession>
<name>A0AAE1BGL3_PETCI</name>
<dbReference type="AlphaFoldDB" id="A0AAE1BGL3"/>
<comment type="caution">
    <text evidence="1">The sequence shown here is derived from an EMBL/GenBank/DDBJ whole genome shotgun (WGS) entry which is preliminary data.</text>
</comment>
<keyword evidence="2" id="KW-1185">Reference proteome</keyword>
<organism evidence="1 2">
    <name type="scientific">Petrolisthes cinctipes</name>
    <name type="common">Flat porcelain crab</name>
    <dbReference type="NCBI Taxonomy" id="88211"/>
    <lineage>
        <taxon>Eukaryota</taxon>
        <taxon>Metazoa</taxon>
        <taxon>Ecdysozoa</taxon>
        <taxon>Arthropoda</taxon>
        <taxon>Crustacea</taxon>
        <taxon>Multicrustacea</taxon>
        <taxon>Malacostraca</taxon>
        <taxon>Eumalacostraca</taxon>
        <taxon>Eucarida</taxon>
        <taxon>Decapoda</taxon>
        <taxon>Pleocyemata</taxon>
        <taxon>Anomura</taxon>
        <taxon>Galatheoidea</taxon>
        <taxon>Porcellanidae</taxon>
        <taxon>Petrolisthes</taxon>
    </lineage>
</organism>
<gene>
    <name evidence="1" type="ORF">Pcinc_042894</name>
</gene>
<proteinExistence type="predicted"/>
<dbReference type="Proteomes" id="UP001286313">
    <property type="component" value="Unassembled WGS sequence"/>
</dbReference>
<reference evidence="1" key="1">
    <citation type="submission" date="2023-10" db="EMBL/GenBank/DDBJ databases">
        <title>Genome assemblies of two species of porcelain crab, Petrolisthes cinctipes and Petrolisthes manimaculis (Anomura: Porcellanidae).</title>
        <authorList>
            <person name="Angst P."/>
        </authorList>
    </citation>
    <scope>NUCLEOTIDE SEQUENCE</scope>
    <source>
        <strain evidence="1">PB745_01</strain>
        <tissue evidence="1">Gill</tissue>
    </source>
</reference>
<evidence type="ECO:0000313" key="1">
    <source>
        <dbReference type="EMBL" id="KAK3850402.1"/>
    </source>
</evidence>
<protein>
    <submittedName>
        <fullName evidence="1">Uncharacterized protein</fullName>
    </submittedName>
</protein>
<evidence type="ECO:0000313" key="2">
    <source>
        <dbReference type="Proteomes" id="UP001286313"/>
    </source>
</evidence>